<accession>A0ABY2HDQ2</accession>
<protein>
    <recommendedName>
        <fullName evidence="6">TATA element modulatory factor 1 TATA binding domain-containing protein</fullName>
    </recommendedName>
</protein>
<feature type="compositionally biased region" description="Gly residues" evidence="5">
    <location>
        <begin position="76"/>
        <end position="85"/>
    </location>
</feature>
<feature type="compositionally biased region" description="Basic and acidic residues" evidence="5">
    <location>
        <begin position="293"/>
        <end position="309"/>
    </location>
</feature>
<gene>
    <name evidence="7" type="ORF">CCMA1212_002331</name>
</gene>
<dbReference type="GeneID" id="300574167"/>
<reference evidence="7 8" key="1">
    <citation type="submission" date="2018-01" db="EMBL/GenBank/DDBJ databases">
        <title>Genome characterization of the sugarcane-associated fungus Trichoderma ghanense CCMA-1212 and their application in lignocelulose bioconversion.</title>
        <authorList>
            <person name="Steindorff A.S."/>
            <person name="Mendes T.D."/>
            <person name="Vilela E.S.D."/>
            <person name="Rodrigues D.S."/>
            <person name="Formighieri E.F."/>
            <person name="Melo I.S."/>
            <person name="Favaro L.C.L."/>
        </authorList>
    </citation>
    <scope>NUCLEOTIDE SEQUENCE [LARGE SCALE GENOMIC DNA]</scope>
    <source>
        <strain evidence="7 8">CCMA-1212</strain>
    </source>
</reference>
<feature type="coiled-coil region" evidence="4">
    <location>
        <begin position="821"/>
        <end position="921"/>
    </location>
</feature>
<dbReference type="InterPro" id="IPR022092">
    <property type="entry name" value="TMF_DNA-bd"/>
</dbReference>
<name>A0ABY2HDQ2_9HYPO</name>
<comment type="caution">
    <text evidence="7">The sequence shown here is derived from an EMBL/GenBank/DDBJ whole genome shotgun (WGS) entry which is preliminary data.</text>
</comment>
<feature type="compositionally biased region" description="Polar residues" evidence="5">
    <location>
        <begin position="750"/>
        <end position="759"/>
    </location>
</feature>
<feature type="compositionally biased region" description="Basic and acidic residues" evidence="5">
    <location>
        <begin position="594"/>
        <end position="620"/>
    </location>
</feature>
<dbReference type="PANTHER" id="PTHR46515">
    <property type="entry name" value="TATA ELEMENT MODULATORY FACTOR TMF1"/>
    <property type="match status" value="1"/>
</dbReference>
<evidence type="ECO:0000313" key="8">
    <source>
        <dbReference type="Proteomes" id="UP001642720"/>
    </source>
</evidence>
<feature type="region of interest" description="Disordered" evidence="5">
    <location>
        <begin position="738"/>
        <end position="802"/>
    </location>
</feature>
<feature type="compositionally biased region" description="Polar residues" evidence="5">
    <location>
        <begin position="791"/>
        <end position="802"/>
    </location>
</feature>
<keyword evidence="2" id="KW-0333">Golgi apparatus</keyword>
<evidence type="ECO:0000313" key="7">
    <source>
        <dbReference type="EMBL" id="TFB06351.1"/>
    </source>
</evidence>
<feature type="region of interest" description="Disordered" evidence="5">
    <location>
        <begin position="328"/>
        <end position="350"/>
    </location>
</feature>
<evidence type="ECO:0000259" key="6">
    <source>
        <dbReference type="Pfam" id="PF12325"/>
    </source>
</evidence>
<comment type="subcellular location">
    <subcellularLocation>
        <location evidence="1">Golgi apparatus</location>
    </subcellularLocation>
</comment>
<dbReference type="InterPro" id="IPR052602">
    <property type="entry name" value="Growth_transcription_reg"/>
</dbReference>
<evidence type="ECO:0000256" key="3">
    <source>
        <dbReference type="ARBA" id="ARBA00023054"/>
    </source>
</evidence>
<evidence type="ECO:0000256" key="5">
    <source>
        <dbReference type="SAM" id="MobiDB-lite"/>
    </source>
</evidence>
<evidence type="ECO:0000256" key="2">
    <source>
        <dbReference type="ARBA" id="ARBA00023034"/>
    </source>
</evidence>
<keyword evidence="3 4" id="KW-0175">Coiled coil</keyword>
<proteinExistence type="predicted"/>
<feature type="compositionally biased region" description="Pro residues" evidence="5">
    <location>
        <begin position="769"/>
        <end position="781"/>
    </location>
</feature>
<feature type="compositionally biased region" description="Low complexity" evidence="5">
    <location>
        <begin position="194"/>
        <end position="227"/>
    </location>
</feature>
<organism evidence="7 8">
    <name type="scientific">Trichoderma ghanense</name>
    <dbReference type="NCBI Taxonomy" id="65468"/>
    <lineage>
        <taxon>Eukaryota</taxon>
        <taxon>Fungi</taxon>
        <taxon>Dikarya</taxon>
        <taxon>Ascomycota</taxon>
        <taxon>Pezizomycotina</taxon>
        <taxon>Sordariomycetes</taxon>
        <taxon>Hypocreomycetidae</taxon>
        <taxon>Hypocreales</taxon>
        <taxon>Hypocreaceae</taxon>
        <taxon>Trichoderma</taxon>
    </lineage>
</organism>
<feature type="coiled-coil region" evidence="4">
    <location>
        <begin position="392"/>
        <end position="547"/>
    </location>
</feature>
<dbReference type="Proteomes" id="UP001642720">
    <property type="component" value="Unassembled WGS sequence"/>
</dbReference>
<feature type="compositionally biased region" description="Basic and acidic residues" evidence="5">
    <location>
        <begin position="164"/>
        <end position="183"/>
    </location>
</feature>
<feature type="compositionally biased region" description="Low complexity" evidence="5">
    <location>
        <begin position="131"/>
        <end position="145"/>
    </location>
</feature>
<feature type="domain" description="TATA element modulatory factor 1 TATA binding" evidence="6">
    <location>
        <begin position="808"/>
        <end position="921"/>
    </location>
</feature>
<feature type="region of interest" description="Disordered" evidence="5">
    <location>
        <begin position="593"/>
        <end position="620"/>
    </location>
</feature>
<dbReference type="RefSeq" id="XP_073562552.1">
    <property type="nucleotide sequence ID" value="XM_073699717.1"/>
</dbReference>
<feature type="region of interest" description="Disordered" evidence="5">
    <location>
        <begin position="35"/>
        <end position="54"/>
    </location>
</feature>
<dbReference type="Pfam" id="PF12325">
    <property type="entry name" value="TMF_TATA_bd"/>
    <property type="match status" value="1"/>
</dbReference>
<sequence length="924" mass="99104">MAASGGGKASSRWGSFLQQAVAGVESRLDTILAESDDDRGAAQPAAAGTNNAAAGAKASSAGKFLLQDFKCKKGLAGQGGGGSLEGEGEVGRGLVRATRRRKPRANQSHVSATTANSRASSTNRANDRLQARLAKAMAGKNAAAGVDRASASPRSSVDVASRSSMERASMDKGDKAEAEKPAAETETETESESTRTTADSTATAISATATATTIPIPITITDGDTAAEVAAPTGADEVKGGELVSGPRVQQESEEAPSKEDGVGSLPPAKDEATTEPSHGGSEVVGNGVDVSELARELEEAKRQHREEMQEYVERIDSLQSKLQYLSKSAADAAKEAASSAPPGSLEKKLAEKDERIALLMEEGQKLAGAEQKYRATIKTLRLQIGERDKQLDEARKARDKAVSEAEALRKRLDGDEEKERRQQEAIKATAALRKEIDSLKKENSSKDAAIRRLEQEVKAKEEQGEAAKADALSKAIAAERAKQKELEEASAALKAELEALSDKARLDAMEWAEKLERAVQRGSAVEAELRLELQNMESKLEGVRVTAEEAASGTGGEAQVKLFRQIETLQSQYATARQNWQGIEASLMAKTTSLERERDEAERRESEMRKKARDAAKRSRALEDELQDAQLQLEACREELAALKKSTKATEAALEQVRAEFDKEKRAASRAFSAESGRQWADEVAGATSRTQSRPESPLLSVPRTFSSEAVGLSVPPSRIRRSPTPVSITDNATEGLGILRRPPHMPTRTGTGTSSIAGSIPATPFSPLEPPLGSPPAIPPSVTERENGISDTAPSSPRNIAQDMISVSTVAAGPSVQLVERMSAAIRRLEAERVAAKEEMARVCSQRDEARADMVGLMKELEEAKAATARVQQLEKEVAELDTRYQTTLELLGEKSELVEELRADVDDVKAMYRELVERTVK</sequence>
<dbReference type="InterPro" id="IPR022091">
    <property type="entry name" value="TMF_TATA-bd"/>
</dbReference>
<keyword evidence="8" id="KW-1185">Reference proteome</keyword>
<dbReference type="PANTHER" id="PTHR46515:SF1">
    <property type="entry name" value="TATA ELEMENT MODULATORY FACTOR"/>
    <property type="match status" value="1"/>
</dbReference>
<feature type="region of interest" description="Disordered" evidence="5">
    <location>
        <begin position="671"/>
        <end position="701"/>
    </location>
</feature>
<feature type="compositionally biased region" description="Low complexity" evidence="5">
    <location>
        <begin position="41"/>
        <end position="54"/>
    </location>
</feature>
<dbReference type="EMBL" id="PPTA01000002">
    <property type="protein sequence ID" value="TFB06351.1"/>
    <property type="molecule type" value="Genomic_DNA"/>
</dbReference>
<feature type="region of interest" description="Disordered" evidence="5">
    <location>
        <begin position="76"/>
        <end position="309"/>
    </location>
</feature>
<dbReference type="Pfam" id="PF12329">
    <property type="entry name" value="TMF_DNA_bd"/>
    <property type="match status" value="1"/>
</dbReference>
<feature type="compositionally biased region" description="Low complexity" evidence="5">
    <location>
        <begin position="328"/>
        <end position="341"/>
    </location>
</feature>
<evidence type="ECO:0000256" key="4">
    <source>
        <dbReference type="SAM" id="Coils"/>
    </source>
</evidence>
<feature type="compositionally biased region" description="Low complexity" evidence="5">
    <location>
        <begin position="111"/>
        <end position="124"/>
    </location>
</feature>
<evidence type="ECO:0000256" key="1">
    <source>
        <dbReference type="ARBA" id="ARBA00004555"/>
    </source>
</evidence>